<evidence type="ECO:0000313" key="2">
    <source>
        <dbReference type="EMBL" id="MBD3689156.1"/>
    </source>
</evidence>
<dbReference type="Pfam" id="PF12697">
    <property type="entry name" value="Abhydrolase_6"/>
    <property type="match status" value="1"/>
</dbReference>
<dbReference type="AlphaFoldDB" id="A0A8I0GBV4"/>
<gene>
    <name evidence="2" type="ORF">H8R10_02785</name>
</gene>
<feature type="domain" description="AB hydrolase-1" evidence="1">
    <location>
        <begin position="12"/>
        <end position="117"/>
    </location>
</feature>
<dbReference type="EMBL" id="JACRUO010000001">
    <property type="protein sequence ID" value="MBD3689156.1"/>
    <property type="molecule type" value="Genomic_DNA"/>
</dbReference>
<proteinExistence type="predicted"/>
<dbReference type="SUPFAM" id="SSF53474">
    <property type="entry name" value="alpha/beta-Hydrolases"/>
    <property type="match status" value="1"/>
</dbReference>
<comment type="caution">
    <text evidence="2">The sequence shown here is derived from an EMBL/GenBank/DDBJ whole genome shotgun (WGS) entry which is preliminary data.</text>
</comment>
<protein>
    <submittedName>
        <fullName evidence="2">Alpha/beta fold hydrolase</fullName>
    </submittedName>
</protein>
<accession>A0A8I0GBV4</accession>
<evidence type="ECO:0000313" key="3">
    <source>
        <dbReference type="Proteomes" id="UP000627538"/>
    </source>
</evidence>
<dbReference type="Gene3D" id="3.40.50.1820">
    <property type="entry name" value="alpha/beta hydrolase"/>
    <property type="match status" value="1"/>
</dbReference>
<sequence>MDRYTAAFSWMCSSRTSVWVPQLSGSSGLGAEHRSRIYGAWGSQDLRELHALIALAKARKFAAVILVGHSYGAYLALLSANRKLDGLVAIAPFSTVDDLWQNVASSKVLLTEWGLDHAYCRQNCGRPPAARERLARHVCVVGSRQDHVTPWTEELSDYASELCCSSGDILEVLDFDHSLVRCEDAAMVGRIVRGFFSEHFGV</sequence>
<reference evidence="2 3" key="1">
    <citation type="submission" date="2020-08" db="EMBL/GenBank/DDBJ databases">
        <title>Winkia gen. nov., sp. nov., isolated from faeces of the Anser albifrons in China.</title>
        <authorList>
            <person name="Liu Q."/>
        </authorList>
    </citation>
    <scope>NUCLEOTIDE SEQUENCE [LARGE SCALE GENOMIC DNA]</scope>
    <source>
        <strain evidence="2 3">C62</strain>
    </source>
</reference>
<dbReference type="InterPro" id="IPR029058">
    <property type="entry name" value="AB_hydrolase_fold"/>
</dbReference>
<dbReference type="Proteomes" id="UP000627538">
    <property type="component" value="Unassembled WGS sequence"/>
</dbReference>
<evidence type="ECO:0000259" key="1">
    <source>
        <dbReference type="Pfam" id="PF12697"/>
    </source>
</evidence>
<name>A0A8I0GBV4_9ACTO</name>
<keyword evidence="3" id="KW-1185">Reference proteome</keyword>
<dbReference type="InterPro" id="IPR000073">
    <property type="entry name" value="AB_hydrolase_1"/>
</dbReference>
<keyword evidence="2" id="KW-0378">Hydrolase</keyword>
<dbReference type="GO" id="GO:0016787">
    <property type="term" value="F:hydrolase activity"/>
    <property type="evidence" value="ECO:0007669"/>
    <property type="project" value="UniProtKB-KW"/>
</dbReference>
<organism evidence="2 3">
    <name type="scientific">Nanchangia anserum</name>
    <dbReference type="NCBI Taxonomy" id="2692125"/>
    <lineage>
        <taxon>Bacteria</taxon>
        <taxon>Bacillati</taxon>
        <taxon>Actinomycetota</taxon>
        <taxon>Actinomycetes</taxon>
        <taxon>Actinomycetales</taxon>
        <taxon>Actinomycetaceae</taxon>
        <taxon>Nanchangia</taxon>
    </lineage>
</organism>